<dbReference type="AlphaFoldDB" id="A0AAV1CE02"/>
<gene>
    <name evidence="1" type="ORF">OLC1_LOCUS4682</name>
</gene>
<proteinExistence type="predicted"/>
<evidence type="ECO:0000313" key="1">
    <source>
        <dbReference type="EMBL" id="CAI9093210.1"/>
    </source>
</evidence>
<dbReference type="GO" id="GO:0005643">
    <property type="term" value="C:nuclear pore"/>
    <property type="evidence" value="ECO:0007669"/>
    <property type="project" value="InterPro"/>
</dbReference>
<dbReference type="Proteomes" id="UP001161247">
    <property type="component" value="Chromosome 2"/>
</dbReference>
<sequence length="165" mass="18989">MAGNPAFPLAGISSKMLNKSIILIIADLSVSDNIYIRRRLIESRETFPGGEEIHHQSSFVVINCSIIMRSSVKRPPTPDVEEEEQDRQPSLQEIINLKFAESGEKERLKELLRERLIECGWKDEMKSHCSLPVYELLGRLMPNLREFAKEWSFNLLLIISELTCF</sequence>
<dbReference type="InterPro" id="IPR018783">
    <property type="entry name" value="TF_ENY2"/>
</dbReference>
<dbReference type="Gene3D" id="1.10.246.140">
    <property type="match status" value="1"/>
</dbReference>
<dbReference type="GO" id="GO:0000124">
    <property type="term" value="C:SAGA complex"/>
    <property type="evidence" value="ECO:0007669"/>
    <property type="project" value="InterPro"/>
</dbReference>
<keyword evidence="2" id="KW-1185">Reference proteome</keyword>
<name>A0AAV1CE02_OLDCO</name>
<dbReference type="InterPro" id="IPR038212">
    <property type="entry name" value="TF_EnY2_sf"/>
</dbReference>
<accession>A0AAV1CE02</accession>
<reference evidence="1" key="1">
    <citation type="submission" date="2023-03" db="EMBL/GenBank/DDBJ databases">
        <authorList>
            <person name="Julca I."/>
        </authorList>
    </citation>
    <scope>NUCLEOTIDE SEQUENCE</scope>
</reference>
<evidence type="ECO:0000313" key="2">
    <source>
        <dbReference type="Proteomes" id="UP001161247"/>
    </source>
</evidence>
<dbReference type="GO" id="GO:0006406">
    <property type="term" value="P:mRNA export from nucleus"/>
    <property type="evidence" value="ECO:0007669"/>
    <property type="project" value="InterPro"/>
</dbReference>
<dbReference type="PANTHER" id="PTHR12514">
    <property type="entry name" value="ENHANCER OF YELLOW 2 TRANSCRIPTION FACTOR"/>
    <property type="match status" value="1"/>
</dbReference>
<dbReference type="Pfam" id="PF10163">
    <property type="entry name" value="EnY2"/>
    <property type="match status" value="1"/>
</dbReference>
<organism evidence="1 2">
    <name type="scientific">Oldenlandia corymbosa var. corymbosa</name>
    <dbReference type="NCBI Taxonomy" id="529605"/>
    <lineage>
        <taxon>Eukaryota</taxon>
        <taxon>Viridiplantae</taxon>
        <taxon>Streptophyta</taxon>
        <taxon>Embryophyta</taxon>
        <taxon>Tracheophyta</taxon>
        <taxon>Spermatophyta</taxon>
        <taxon>Magnoliopsida</taxon>
        <taxon>eudicotyledons</taxon>
        <taxon>Gunneridae</taxon>
        <taxon>Pentapetalae</taxon>
        <taxon>asterids</taxon>
        <taxon>lamiids</taxon>
        <taxon>Gentianales</taxon>
        <taxon>Rubiaceae</taxon>
        <taxon>Rubioideae</taxon>
        <taxon>Spermacoceae</taxon>
        <taxon>Hedyotis-Oldenlandia complex</taxon>
        <taxon>Oldenlandia</taxon>
    </lineage>
</organism>
<protein>
    <submittedName>
        <fullName evidence="1">OLC1v1028653C1</fullName>
    </submittedName>
</protein>
<dbReference type="EMBL" id="OX459119">
    <property type="protein sequence ID" value="CAI9093210.1"/>
    <property type="molecule type" value="Genomic_DNA"/>
</dbReference>
<dbReference type="GO" id="GO:0003713">
    <property type="term" value="F:transcription coactivator activity"/>
    <property type="evidence" value="ECO:0007669"/>
    <property type="project" value="InterPro"/>
</dbReference>